<proteinExistence type="predicted"/>
<reference evidence="4" key="1">
    <citation type="journal article" date="2019" name="Int. J. Syst. Evol. Microbiol.">
        <title>The Global Catalogue of Microorganisms (GCM) 10K type strain sequencing project: providing services to taxonomists for standard genome sequencing and annotation.</title>
        <authorList>
            <consortium name="The Broad Institute Genomics Platform"/>
            <consortium name="The Broad Institute Genome Sequencing Center for Infectious Disease"/>
            <person name="Wu L."/>
            <person name="Ma J."/>
        </authorList>
    </citation>
    <scope>NUCLEOTIDE SEQUENCE [LARGE SCALE GENOMIC DNA]</scope>
    <source>
        <strain evidence="4">CGMCC 4.7242</strain>
    </source>
</reference>
<evidence type="ECO:0000313" key="4">
    <source>
        <dbReference type="Proteomes" id="UP001597353"/>
    </source>
</evidence>
<name>A0ABW4S606_9RHOB</name>
<accession>A0ABW4S606</accession>
<dbReference type="PANTHER" id="PTHR36698">
    <property type="entry name" value="BLL5892 PROTEIN"/>
    <property type="match status" value="1"/>
</dbReference>
<sequence>METRANYVLVGAFTLAGFLGILLFLMWFARFELNRQFAYYDVRFESVSGLANAAMVRFSGLPVGQVVSMGLDPSGDGRVLVRLEVSADTPIREDSVATLESQGVTGVSYISITSGSPDAPLLEDVSEMAIPMIRAGRSVFQTLTEDAPDLISEAVEVVRQVGRLLGDENQQRVSNILDNVERSSGSLEQAIADISSVTDSISTAVGDIADFTSNLGEIAEVATDTLRRADTALEAFVQFAARAEDTLDAGTGALTAAEGAFTEGQRLMQNDLQVLIANLSEAAATLRGEIELVAADARGTLTQFSETGAAATARLDQAQATIAAADQAIAALTETLDTINTAAGRFDTLLADDGTALIAEAREAVASANTFMDQLGAVAETDLPLILADIRATSATARAAITDISEDLGGFTGRLEGLADNLSVTLETASTTFANANSTLLAIENAMIAAEETLDTAERTFDSADRVINEDVTALAQDMRATMARLDNAIAQVADDIPAATADLREMLANANSTFDEVAAVVRASGASVQTFATSGLPQYTRFAEEARGLVRTLERLTTQIERNPTRFFLGGQTPEFRR</sequence>
<organism evidence="3 4">
    <name type="scientific">Halodurantibacterium flavum</name>
    <dbReference type="NCBI Taxonomy" id="1382802"/>
    <lineage>
        <taxon>Bacteria</taxon>
        <taxon>Pseudomonadati</taxon>
        <taxon>Pseudomonadota</taxon>
        <taxon>Alphaproteobacteria</taxon>
        <taxon>Rhodobacterales</taxon>
        <taxon>Paracoccaceae</taxon>
        <taxon>Halodurantibacterium</taxon>
    </lineage>
</organism>
<dbReference type="PANTHER" id="PTHR36698:SF2">
    <property type="entry name" value="MCE_MLAD DOMAIN-CONTAINING PROTEIN"/>
    <property type="match status" value="1"/>
</dbReference>
<evidence type="ECO:0000256" key="1">
    <source>
        <dbReference type="SAM" id="Phobius"/>
    </source>
</evidence>
<dbReference type="EMBL" id="JBHUGH010000009">
    <property type="protein sequence ID" value="MFD1912808.1"/>
    <property type="molecule type" value="Genomic_DNA"/>
</dbReference>
<feature type="domain" description="Mce/MlaD" evidence="2">
    <location>
        <begin position="40"/>
        <end position="115"/>
    </location>
</feature>
<feature type="transmembrane region" description="Helical" evidence="1">
    <location>
        <begin position="7"/>
        <end position="29"/>
    </location>
</feature>
<evidence type="ECO:0000313" key="3">
    <source>
        <dbReference type="EMBL" id="MFD1912808.1"/>
    </source>
</evidence>
<evidence type="ECO:0000259" key="2">
    <source>
        <dbReference type="Pfam" id="PF02470"/>
    </source>
</evidence>
<dbReference type="Proteomes" id="UP001597353">
    <property type="component" value="Unassembled WGS sequence"/>
</dbReference>
<protein>
    <submittedName>
        <fullName evidence="3">MlaD family protein</fullName>
    </submittedName>
</protein>
<dbReference type="RefSeq" id="WP_390261611.1">
    <property type="nucleotide sequence ID" value="NZ_JBHUGH010000009.1"/>
</dbReference>
<keyword evidence="1" id="KW-0472">Membrane</keyword>
<keyword evidence="1" id="KW-1133">Transmembrane helix</keyword>
<dbReference type="InterPro" id="IPR003399">
    <property type="entry name" value="Mce/MlaD"/>
</dbReference>
<dbReference type="Pfam" id="PF02470">
    <property type="entry name" value="MlaD"/>
    <property type="match status" value="1"/>
</dbReference>
<comment type="caution">
    <text evidence="3">The sequence shown here is derived from an EMBL/GenBank/DDBJ whole genome shotgun (WGS) entry which is preliminary data.</text>
</comment>
<gene>
    <name evidence="3" type="ORF">ACFSGJ_11360</name>
</gene>
<keyword evidence="4" id="KW-1185">Reference proteome</keyword>
<keyword evidence="1" id="KW-0812">Transmembrane</keyword>